<feature type="signal peptide" evidence="1">
    <location>
        <begin position="1"/>
        <end position="18"/>
    </location>
</feature>
<dbReference type="AlphaFoldDB" id="A0A853CJS0"/>
<protein>
    <recommendedName>
        <fullName evidence="2">Septum formation-related domain-containing protein</fullName>
    </recommendedName>
</protein>
<dbReference type="Proteomes" id="UP000541969">
    <property type="component" value="Unassembled WGS sequence"/>
</dbReference>
<name>A0A853CJS0_9ACTN</name>
<dbReference type="EMBL" id="JACBZT010000001">
    <property type="protein sequence ID" value="NYJ08175.1"/>
    <property type="molecule type" value="Genomic_DNA"/>
</dbReference>
<comment type="caution">
    <text evidence="3">The sequence shown here is derived from an EMBL/GenBank/DDBJ whole genome shotgun (WGS) entry which is preliminary data.</text>
</comment>
<proteinExistence type="predicted"/>
<organism evidence="3 4">
    <name type="scientific">Petropleomorpha daqingensis</name>
    <dbReference type="NCBI Taxonomy" id="2026353"/>
    <lineage>
        <taxon>Bacteria</taxon>
        <taxon>Bacillati</taxon>
        <taxon>Actinomycetota</taxon>
        <taxon>Actinomycetes</taxon>
        <taxon>Geodermatophilales</taxon>
        <taxon>Geodermatophilaceae</taxon>
        <taxon>Petropleomorpha</taxon>
    </lineage>
</organism>
<dbReference type="RefSeq" id="WP_179720556.1">
    <property type="nucleotide sequence ID" value="NZ_JACBZT010000001.1"/>
</dbReference>
<sequence>MARWVVGLVALAAGVLVAGCATTVVGEASPASRSGGDAVAEPEIGTCRLITEDQTDDPRNPPEAVDCAQEHNAETAEVDDTGLGEDDAYPTEADLEVEDGIVAGALEDVCTFDLLTQYLGGDDLDEPYAFFAPYLPTEAEWAAGARWVRCDVFYGYFRPETTPGPLAGALAGADAAAYRSCYFGTPITWDVGPCSKPHDAEPIGASADVPDGTPYPADQAARQALATQCADDAGAYLGRSVSSDYLVDVYVGSAADWQSGPIAECVLVPAAGGRTSTSARD</sequence>
<dbReference type="InterPro" id="IPR026004">
    <property type="entry name" value="Septum_form"/>
</dbReference>
<gene>
    <name evidence="3" type="ORF">GGQ55_004453</name>
</gene>
<evidence type="ECO:0000256" key="1">
    <source>
        <dbReference type="SAM" id="SignalP"/>
    </source>
</evidence>
<keyword evidence="4" id="KW-1185">Reference proteome</keyword>
<feature type="chain" id="PRO_5039434589" description="Septum formation-related domain-containing protein" evidence="1">
    <location>
        <begin position="19"/>
        <end position="281"/>
    </location>
</feature>
<dbReference type="PROSITE" id="PS51257">
    <property type="entry name" value="PROKAR_LIPOPROTEIN"/>
    <property type="match status" value="1"/>
</dbReference>
<accession>A0A853CJS0</accession>
<evidence type="ECO:0000313" key="4">
    <source>
        <dbReference type="Proteomes" id="UP000541969"/>
    </source>
</evidence>
<feature type="domain" description="Septum formation-related" evidence="2">
    <location>
        <begin position="45"/>
        <end position="260"/>
    </location>
</feature>
<dbReference type="Pfam" id="PF13845">
    <property type="entry name" value="Septum_form"/>
    <property type="match status" value="1"/>
</dbReference>
<evidence type="ECO:0000313" key="3">
    <source>
        <dbReference type="EMBL" id="NYJ08175.1"/>
    </source>
</evidence>
<reference evidence="3 4" key="1">
    <citation type="submission" date="2020-07" db="EMBL/GenBank/DDBJ databases">
        <title>Sequencing the genomes of 1000 actinobacteria strains.</title>
        <authorList>
            <person name="Klenk H.-P."/>
        </authorList>
    </citation>
    <scope>NUCLEOTIDE SEQUENCE [LARGE SCALE GENOMIC DNA]</scope>
    <source>
        <strain evidence="3 4">DSM 104001</strain>
    </source>
</reference>
<evidence type="ECO:0000259" key="2">
    <source>
        <dbReference type="Pfam" id="PF13845"/>
    </source>
</evidence>
<keyword evidence="1" id="KW-0732">Signal</keyword>